<evidence type="ECO:0000313" key="2">
    <source>
        <dbReference type="EMBL" id="CAD9265289.1"/>
    </source>
</evidence>
<feature type="compositionally biased region" description="Basic and acidic residues" evidence="1">
    <location>
        <begin position="226"/>
        <end position="254"/>
    </location>
</feature>
<dbReference type="AlphaFoldDB" id="A0A7S1UGD7"/>
<accession>A0A7S1UGD7</accession>
<dbReference type="EMBL" id="HBGJ01037534">
    <property type="protein sequence ID" value="CAD9265289.1"/>
    <property type="molecule type" value="Transcribed_RNA"/>
</dbReference>
<gene>
    <name evidence="2" type="ORF">PPAR1163_LOCUS23705</name>
</gene>
<reference evidence="2" key="1">
    <citation type="submission" date="2021-01" db="EMBL/GenBank/DDBJ databases">
        <authorList>
            <person name="Corre E."/>
            <person name="Pelletier E."/>
            <person name="Niang G."/>
            <person name="Scheremetjew M."/>
            <person name="Finn R."/>
            <person name="Kale V."/>
            <person name="Holt S."/>
            <person name="Cochrane G."/>
            <person name="Meng A."/>
            <person name="Brown T."/>
            <person name="Cohen L."/>
        </authorList>
    </citation>
    <scope>NUCLEOTIDE SEQUENCE</scope>
    <source>
        <strain evidence="2">CCMP2877</strain>
    </source>
</reference>
<feature type="compositionally biased region" description="Basic residues" evidence="1">
    <location>
        <begin position="204"/>
        <end position="225"/>
    </location>
</feature>
<name>A0A7S1UGD7_9STRA</name>
<protein>
    <submittedName>
        <fullName evidence="2">Uncharacterized protein</fullName>
    </submittedName>
</protein>
<organism evidence="2">
    <name type="scientific">Phaeomonas parva</name>
    <dbReference type="NCBI Taxonomy" id="124430"/>
    <lineage>
        <taxon>Eukaryota</taxon>
        <taxon>Sar</taxon>
        <taxon>Stramenopiles</taxon>
        <taxon>Ochrophyta</taxon>
        <taxon>Pinguiophyceae</taxon>
        <taxon>Pinguiochrysidales</taxon>
        <taxon>Pinguiochrysidaceae</taxon>
        <taxon>Phaeomonas</taxon>
    </lineage>
</organism>
<feature type="region of interest" description="Disordered" evidence="1">
    <location>
        <begin position="1"/>
        <end position="38"/>
    </location>
</feature>
<feature type="region of interest" description="Disordered" evidence="1">
    <location>
        <begin position="187"/>
        <end position="254"/>
    </location>
</feature>
<feature type="compositionally biased region" description="Basic and acidic residues" evidence="1">
    <location>
        <begin position="20"/>
        <end position="36"/>
    </location>
</feature>
<proteinExistence type="predicted"/>
<evidence type="ECO:0000256" key="1">
    <source>
        <dbReference type="SAM" id="MobiDB-lite"/>
    </source>
</evidence>
<sequence length="431" mass="47718">MERSVSPNAKAKAKAKPKPKVKDKSRPKALKVEPGPKMKPSVPKRIYLFILNTARGVLGRRKLVANENQNRFFIVGRGDYGGGAAKKPGSGFGVTRDGRAMDARYRRLVAAYSGYSPSTIRSFQRATDRWRDGHISTPAYVRSTQSLFGSLAPRLLRPIAANVPERVRGSLLAEAVDRLEAVPVEATSTPAEPEVPTVSEPKKAAKVKRERRERKKKRRRWRRRRDQVEAVMEKKGAVAEPKPKPKFEAEPRRKIEEPPVVDVAPKPRRSRSEILAERCATAISKSAVVGFTLRRKLTGGELEILEIKFRVYLNGGLTARNLYDSVSVLVGDLNNVDYRIPDDTPVRARFGGGMRREKERAVDAILSAAMSQMPRDKQMLLKAVTDGVRQTQREQGSSQTTAVDVAQEVAEVVSSATLVGAATARNPNPTQ</sequence>